<evidence type="ECO:0000256" key="12">
    <source>
        <dbReference type="SAM" id="Phobius"/>
    </source>
</evidence>
<dbReference type="SMART" id="SM00283">
    <property type="entry name" value="MA"/>
    <property type="match status" value="1"/>
</dbReference>
<evidence type="ECO:0000256" key="4">
    <source>
        <dbReference type="ARBA" id="ARBA00022500"/>
    </source>
</evidence>
<evidence type="ECO:0000256" key="5">
    <source>
        <dbReference type="ARBA" id="ARBA00022519"/>
    </source>
</evidence>
<evidence type="ECO:0000256" key="1">
    <source>
        <dbReference type="ARBA" id="ARBA00004429"/>
    </source>
</evidence>
<protein>
    <submittedName>
        <fullName evidence="15">Methyl-accepting chemotaxis sensory transducer with Pas/Pac sensor</fullName>
    </submittedName>
</protein>
<dbReference type="InterPro" id="IPR004090">
    <property type="entry name" value="Chemotax_Me-accpt_rcpt"/>
</dbReference>
<dbReference type="Gene3D" id="3.30.450.20">
    <property type="entry name" value="PAS domain"/>
    <property type="match status" value="1"/>
</dbReference>
<evidence type="ECO:0000259" key="13">
    <source>
        <dbReference type="PROSITE" id="PS50111"/>
    </source>
</evidence>
<dbReference type="GeneID" id="69972579"/>
<accession>A0A0P0RJW6</accession>
<dbReference type="GO" id="GO:0052131">
    <property type="term" value="P:positive aerotaxis"/>
    <property type="evidence" value="ECO:0007669"/>
    <property type="project" value="UniProtKB-ARBA"/>
</dbReference>
<keyword evidence="10" id="KW-0807">Transducer</keyword>
<dbReference type="PRINTS" id="PR00260">
    <property type="entry name" value="CHEMTRNSDUCR"/>
</dbReference>
<evidence type="ECO:0000256" key="8">
    <source>
        <dbReference type="ARBA" id="ARBA00023136"/>
    </source>
</evidence>
<dbReference type="NCBIfam" id="TIGR00229">
    <property type="entry name" value="sensory_box"/>
    <property type="match status" value="1"/>
</dbReference>
<feature type="region of interest" description="Disordered" evidence="11">
    <location>
        <begin position="1"/>
        <end position="21"/>
    </location>
</feature>
<reference evidence="15 16" key="1">
    <citation type="journal article" date="2014" name="Genome Announc.">
        <title>Draft Genome Sequence of the Haloacid-Degrading Burkholderia caribensis Strain MBA4.</title>
        <authorList>
            <person name="Pan Y."/>
            <person name="Kong K.F."/>
            <person name="Tsang J.S."/>
        </authorList>
    </citation>
    <scope>NUCLEOTIDE SEQUENCE [LARGE SCALE GENOMIC DNA]</scope>
    <source>
        <strain evidence="15 16">MBA4</strain>
    </source>
</reference>
<dbReference type="PROSITE" id="PS50112">
    <property type="entry name" value="PAS"/>
    <property type="match status" value="1"/>
</dbReference>
<dbReference type="InterPro" id="IPR035965">
    <property type="entry name" value="PAS-like_dom_sf"/>
</dbReference>
<organism evidence="15 16">
    <name type="scientific">Paraburkholderia caribensis MBA4</name>
    <dbReference type="NCBI Taxonomy" id="1323664"/>
    <lineage>
        <taxon>Bacteria</taxon>
        <taxon>Pseudomonadati</taxon>
        <taxon>Pseudomonadota</taxon>
        <taxon>Betaproteobacteria</taxon>
        <taxon>Burkholderiales</taxon>
        <taxon>Burkholderiaceae</taxon>
        <taxon>Paraburkholderia</taxon>
    </lineage>
</organism>
<dbReference type="PANTHER" id="PTHR43531:SF7">
    <property type="entry name" value="AEROTAXIS RECEPTOR"/>
    <property type="match status" value="1"/>
</dbReference>
<dbReference type="EMBL" id="CP012747">
    <property type="protein sequence ID" value="ALL68944.1"/>
    <property type="molecule type" value="Genomic_DNA"/>
</dbReference>
<dbReference type="Gene3D" id="1.10.287.950">
    <property type="entry name" value="Methyl-accepting chemotaxis protein"/>
    <property type="match status" value="1"/>
</dbReference>
<keyword evidence="3" id="KW-0488">Methylation</keyword>
<dbReference type="Pfam" id="PF08447">
    <property type="entry name" value="PAS_3"/>
    <property type="match status" value="1"/>
</dbReference>
<name>A0A0P0RJW6_9BURK</name>
<evidence type="ECO:0000256" key="10">
    <source>
        <dbReference type="PROSITE-ProRule" id="PRU00284"/>
    </source>
</evidence>
<evidence type="ECO:0000256" key="2">
    <source>
        <dbReference type="ARBA" id="ARBA00022475"/>
    </source>
</evidence>
<dbReference type="GO" id="GO:0007165">
    <property type="term" value="P:signal transduction"/>
    <property type="evidence" value="ECO:0007669"/>
    <property type="project" value="UniProtKB-KW"/>
</dbReference>
<comment type="subcellular location">
    <subcellularLocation>
        <location evidence="1">Cell inner membrane</location>
        <topology evidence="1">Multi-pass membrane protein</topology>
    </subcellularLocation>
</comment>
<evidence type="ECO:0000256" key="11">
    <source>
        <dbReference type="SAM" id="MobiDB-lite"/>
    </source>
</evidence>
<evidence type="ECO:0000313" key="16">
    <source>
        <dbReference type="Proteomes" id="UP000019146"/>
    </source>
</evidence>
<dbReference type="InterPro" id="IPR051310">
    <property type="entry name" value="MCP_chemotaxis"/>
</dbReference>
<dbReference type="FunFam" id="1.10.287.950:FF:000001">
    <property type="entry name" value="Methyl-accepting chemotaxis sensory transducer"/>
    <property type="match status" value="1"/>
</dbReference>
<dbReference type="CDD" id="cd00130">
    <property type="entry name" value="PAS"/>
    <property type="match status" value="1"/>
</dbReference>
<evidence type="ECO:0000313" key="15">
    <source>
        <dbReference type="EMBL" id="ALL68944.1"/>
    </source>
</evidence>
<dbReference type="InterPro" id="IPR013655">
    <property type="entry name" value="PAS_fold_3"/>
</dbReference>
<evidence type="ECO:0000256" key="3">
    <source>
        <dbReference type="ARBA" id="ARBA00022481"/>
    </source>
</evidence>
<dbReference type="RefSeq" id="WP_035997167.1">
    <property type="nucleotide sequence ID" value="NZ_CP012747.1"/>
</dbReference>
<keyword evidence="6 12" id="KW-0812">Transmembrane</keyword>
<feature type="transmembrane region" description="Helical" evidence="12">
    <location>
        <begin position="170"/>
        <end position="187"/>
    </location>
</feature>
<evidence type="ECO:0000256" key="9">
    <source>
        <dbReference type="ARBA" id="ARBA00029447"/>
    </source>
</evidence>
<dbReference type="Pfam" id="PF00015">
    <property type="entry name" value="MCPsignal"/>
    <property type="match status" value="1"/>
</dbReference>
<dbReference type="Proteomes" id="UP000019146">
    <property type="component" value="Chromosome 2"/>
</dbReference>
<evidence type="ECO:0000259" key="14">
    <source>
        <dbReference type="PROSITE" id="PS50112"/>
    </source>
</evidence>
<keyword evidence="4" id="KW-0145">Chemotaxis</keyword>
<dbReference type="SUPFAM" id="SSF58104">
    <property type="entry name" value="Methyl-accepting chemotaxis protein (MCP) signaling domain"/>
    <property type="match status" value="1"/>
</dbReference>
<dbReference type="GO" id="GO:0005886">
    <property type="term" value="C:plasma membrane"/>
    <property type="evidence" value="ECO:0007669"/>
    <property type="project" value="UniProtKB-SubCell"/>
</dbReference>
<dbReference type="GO" id="GO:0004888">
    <property type="term" value="F:transmembrane signaling receptor activity"/>
    <property type="evidence" value="ECO:0007669"/>
    <property type="project" value="InterPro"/>
</dbReference>
<keyword evidence="2" id="KW-1003">Cell membrane</keyword>
<keyword evidence="5" id="KW-0997">Cell inner membrane</keyword>
<dbReference type="KEGG" id="bcai:K788_0000056"/>
<feature type="domain" description="Methyl-accepting transducer" evidence="13">
    <location>
        <begin position="270"/>
        <end position="499"/>
    </location>
</feature>
<dbReference type="PANTHER" id="PTHR43531">
    <property type="entry name" value="PROTEIN ICFG"/>
    <property type="match status" value="1"/>
</dbReference>
<dbReference type="PROSITE" id="PS50111">
    <property type="entry name" value="CHEMOTAXIS_TRANSDUC_2"/>
    <property type="match status" value="1"/>
</dbReference>
<feature type="domain" description="PAS" evidence="14">
    <location>
        <begin position="25"/>
        <end position="76"/>
    </location>
</feature>
<keyword evidence="8 12" id="KW-0472">Membrane</keyword>
<proteinExistence type="inferred from homology"/>
<dbReference type="FunFam" id="3.30.450.20:FF:000046">
    <property type="entry name" value="Aerotaxis sensor receptor"/>
    <property type="match status" value="1"/>
</dbReference>
<evidence type="ECO:0000256" key="6">
    <source>
        <dbReference type="ARBA" id="ARBA00022692"/>
    </source>
</evidence>
<keyword evidence="7 12" id="KW-1133">Transmembrane helix</keyword>
<dbReference type="CDD" id="cd11386">
    <property type="entry name" value="MCP_signal"/>
    <property type="match status" value="1"/>
</dbReference>
<evidence type="ECO:0000256" key="7">
    <source>
        <dbReference type="ARBA" id="ARBA00022989"/>
    </source>
</evidence>
<dbReference type="SUPFAM" id="SSF55785">
    <property type="entry name" value="PYP-like sensor domain (PAS domain)"/>
    <property type="match status" value="1"/>
</dbReference>
<sequence>MRLNEPVSQREYELPDGATLTSTTDPKGRIVYANAAFIDASGYDHEELVNQPHNIVRHPDMPPAAFEDLWQTIKRGEPWTGIVKNRRKNGDHYWVGANVTPEIRNGEIVGYTSVRIKPTRQQIEAAEALYKGMREGTIRVKVHNGLVLHGGVRGWVSLFRTMRLRHRIRLSLLPMLPAIGVGAWALGLGWTGIGALLLVQTAALLLACVLLEAQIARPLESLMKRGLQVVSGQNRTTGPLDRNDEIGMFDRTISQLGLMFRWLIDDVSEQVRTVQQTCQEVRGGNHEINARAEAAASSVGSTAAAMTRMAATIHGNANIARDATQIASATSDSAVDGGRAMSEVVSTMHAISDGSKRIANITSLIEEIAFQTNILALNAAVEAARAGEQGRGFAVVADEVRNLAQRSATAAKEIKALIDTSVGQVATGTNLVDQTSATMDQIVNRVKGVSSMISDISTATKEQVTGIAQMNGEIDCLHEVTQKSAMLAERSTAALNELDQQVERLVEALNVLR</sequence>
<gene>
    <name evidence="15" type="ORF">K788_0000056</name>
</gene>
<comment type="similarity">
    <text evidence="9">Belongs to the methyl-accepting chemotaxis (MCP) protein family.</text>
</comment>
<dbReference type="InterPro" id="IPR004089">
    <property type="entry name" value="MCPsignal_dom"/>
</dbReference>
<dbReference type="InterPro" id="IPR000014">
    <property type="entry name" value="PAS"/>
</dbReference>
<dbReference type="AlphaFoldDB" id="A0A0P0RJW6"/>